<evidence type="ECO:0000259" key="2">
    <source>
        <dbReference type="Pfam" id="PF07859"/>
    </source>
</evidence>
<evidence type="ECO:0000313" key="4">
    <source>
        <dbReference type="Proteomes" id="UP001630127"/>
    </source>
</evidence>
<dbReference type="InterPro" id="IPR029058">
    <property type="entry name" value="AB_hydrolase_fold"/>
</dbReference>
<dbReference type="InterPro" id="IPR013094">
    <property type="entry name" value="AB_hydrolase_3"/>
</dbReference>
<protein>
    <recommendedName>
        <fullName evidence="2">Alpha/beta hydrolase fold-3 domain-containing protein</fullName>
    </recommendedName>
</protein>
<gene>
    <name evidence="3" type="ORF">ACH5RR_024074</name>
</gene>
<dbReference type="Gene3D" id="3.40.50.1820">
    <property type="entry name" value="alpha/beta hydrolase"/>
    <property type="match status" value="1"/>
</dbReference>
<comment type="similarity">
    <text evidence="1">Belongs to the 'GDXG' lipolytic enzyme family.</text>
</comment>
<organism evidence="3 4">
    <name type="scientific">Cinchona calisaya</name>
    <dbReference type="NCBI Taxonomy" id="153742"/>
    <lineage>
        <taxon>Eukaryota</taxon>
        <taxon>Viridiplantae</taxon>
        <taxon>Streptophyta</taxon>
        <taxon>Embryophyta</taxon>
        <taxon>Tracheophyta</taxon>
        <taxon>Spermatophyta</taxon>
        <taxon>Magnoliopsida</taxon>
        <taxon>eudicotyledons</taxon>
        <taxon>Gunneridae</taxon>
        <taxon>Pentapetalae</taxon>
        <taxon>asterids</taxon>
        <taxon>lamiids</taxon>
        <taxon>Gentianales</taxon>
        <taxon>Rubiaceae</taxon>
        <taxon>Cinchonoideae</taxon>
        <taxon>Cinchoneae</taxon>
        <taxon>Cinchona</taxon>
    </lineage>
</organism>
<dbReference type="SUPFAM" id="SSF53474">
    <property type="entry name" value="alpha/beta-Hydrolases"/>
    <property type="match status" value="1"/>
</dbReference>
<comment type="caution">
    <text evidence="3">The sequence shown here is derived from an EMBL/GenBank/DDBJ whole genome shotgun (WGS) entry which is preliminary data.</text>
</comment>
<feature type="domain" description="Alpha/beta hydrolase fold-3" evidence="2">
    <location>
        <begin position="1"/>
        <end position="82"/>
    </location>
</feature>
<evidence type="ECO:0000313" key="3">
    <source>
        <dbReference type="EMBL" id="KAL3517172.1"/>
    </source>
</evidence>
<reference evidence="3 4" key="1">
    <citation type="submission" date="2024-11" db="EMBL/GenBank/DDBJ databases">
        <title>A near-complete genome assembly of Cinchona calisaya.</title>
        <authorList>
            <person name="Lian D.C."/>
            <person name="Zhao X.W."/>
            <person name="Wei L."/>
        </authorList>
    </citation>
    <scope>NUCLEOTIDE SEQUENCE [LARGE SCALE GENOMIC DNA]</scope>
    <source>
        <tissue evidence="3">Nenye</tissue>
    </source>
</reference>
<dbReference type="Proteomes" id="UP001630127">
    <property type="component" value="Unassembled WGS sequence"/>
</dbReference>
<dbReference type="EMBL" id="JBJUIK010000010">
    <property type="protein sequence ID" value="KAL3517172.1"/>
    <property type="molecule type" value="Genomic_DNA"/>
</dbReference>
<keyword evidence="4" id="KW-1185">Reference proteome</keyword>
<dbReference type="AlphaFoldDB" id="A0ABD2ZGB6"/>
<accession>A0ABD2ZGB6</accession>
<sequence length="176" mass="19641">MWRNFLPEGANRNHEAANVFGGGSNCIKAEDVLAGEFPSEVLLFIGRFDTLQDWQKRYCEGLRKCGKEMKLVEYPNAIHGFYCFPQLPESALFGLDYLTGLKWAFHITNSVIWTLDNCGLNLPPVRGPSSIEIKKQGGLTPKACPNKIFKGPTVSYWGRPNTQKVITNANITMVAS</sequence>
<name>A0ABD2ZGB6_9GENT</name>
<dbReference type="Pfam" id="PF07859">
    <property type="entry name" value="Abhydrolase_3"/>
    <property type="match status" value="1"/>
</dbReference>
<proteinExistence type="inferred from homology"/>
<evidence type="ECO:0000256" key="1">
    <source>
        <dbReference type="ARBA" id="ARBA00010515"/>
    </source>
</evidence>